<dbReference type="InterPro" id="IPR005220">
    <property type="entry name" value="CarO-like"/>
</dbReference>
<dbReference type="RefSeq" id="WP_039981637.1">
    <property type="nucleotide sequence ID" value="NZ_BAOJ01000063.1"/>
</dbReference>
<feature type="chain" id="PRO_5022193937" evidence="2">
    <location>
        <begin position="21"/>
        <end position="134"/>
    </location>
</feature>
<evidence type="ECO:0000313" key="3">
    <source>
        <dbReference type="EMBL" id="GEM76030.1"/>
    </source>
</evidence>
<dbReference type="PANTHER" id="PTHR36571">
    <property type="entry name" value="PROTEIN YGIW"/>
    <property type="match status" value="1"/>
</dbReference>
<dbReference type="OrthoDB" id="598245at2"/>
<proteinExistence type="predicted"/>
<dbReference type="EMBL" id="BJXJ01000019">
    <property type="protein sequence ID" value="GEM76030.1"/>
    <property type="molecule type" value="Genomic_DNA"/>
</dbReference>
<comment type="caution">
    <text evidence="3">The sequence shown here is derived from an EMBL/GenBank/DDBJ whole genome shotgun (WGS) entry which is preliminary data.</text>
</comment>
<sequence length="134" mass="14363">MNNTLILMLGALVATTPAFASNDTITEQAEVTTQQSGFDGPKVNDTLNTVEDVMDASWLTDGMTVTIIGHVTDSLGDDQYTFKDKTGQMSVKIGPYVWGEQKVSPKDQIQIVGKIAKNDSSSAVIADSLKVLSH</sequence>
<gene>
    <name evidence="3" type="primary">ygiW</name>
    <name evidence="3" type="ORF">VSA01S_21420</name>
</gene>
<organism evidence="3 4">
    <name type="scientific">Vibrio sagamiensis NBRC 104589</name>
    <dbReference type="NCBI Taxonomy" id="1219064"/>
    <lineage>
        <taxon>Bacteria</taxon>
        <taxon>Pseudomonadati</taxon>
        <taxon>Pseudomonadota</taxon>
        <taxon>Gammaproteobacteria</taxon>
        <taxon>Vibrionales</taxon>
        <taxon>Vibrionaceae</taxon>
        <taxon>Vibrio</taxon>
    </lineage>
</organism>
<dbReference type="Gene3D" id="2.40.50.200">
    <property type="entry name" value="Bacterial OB-fold"/>
    <property type="match status" value="1"/>
</dbReference>
<evidence type="ECO:0000256" key="2">
    <source>
        <dbReference type="SAM" id="SignalP"/>
    </source>
</evidence>
<dbReference type="Proteomes" id="UP000321922">
    <property type="component" value="Unassembled WGS sequence"/>
</dbReference>
<dbReference type="NCBIfam" id="NF033674">
    <property type="entry name" value="stress_OB_fold"/>
    <property type="match status" value="1"/>
</dbReference>
<dbReference type="PANTHER" id="PTHR36571:SF1">
    <property type="entry name" value="PROTEIN YGIW"/>
    <property type="match status" value="1"/>
</dbReference>
<dbReference type="SUPFAM" id="SSF101756">
    <property type="entry name" value="Hypothetical protein YgiW"/>
    <property type="match status" value="1"/>
</dbReference>
<feature type="signal peptide" evidence="2">
    <location>
        <begin position="1"/>
        <end position="20"/>
    </location>
</feature>
<keyword evidence="1 2" id="KW-0732">Signal</keyword>
<dbReference type="InterPro" id="IPR036700">
    <property type="entry name" value="BOBF_sf"/>
</dbReference>
<dbReference type="Pfam" id="PF04076">
    <property type="entry name" value="BOF"/>
    <property type="match status" value="1"/>
</dbReference>
<protein>
    <submittedName>
        <fullName evidence="3">TIGR00156 family protein</fullName>
    </submittedName>
</protein>
<reference evidence="3 4" key="1">
    <citation type="submission" date="2019-07" db="EMBL/GenBank/DDBJ databases">
        <title>Whole genome shotgun sequence of Vibrio sagamiensis NBRC 104589.</title>
        <authorList>
            <person name="Hosoyama A."/>
            <person name="Uohara A."/>
            <person name="Ohji S."/>
            <person name="Ichikawa N."/>
        </authorList>
    </citation>
    <scope>NUCLEOTIDE SEQUENCE [LARGE SCALE GENOMIC DNA]</scope>
    <source>
        <strain evidence="3 4">NBRC 104589</strain>
    </source>
</reference>
<name>A0A511QFF7_9VIBR</name>
<dbReference type="AlphaFoldDB" id="A0A511QFF7"/>
<accession>A0A511QFF7</accession>
<evidence type="ECO:0000256" key="1">
    <source>
        <dbReference type="ARBA" id="ARBA00022729"/>
    </source>
</evidence>
<keyword evidence="4" id="KW-1185">Reference proteome</keyword>
<evidence type="ECO:0000313" key="4">
    <source>
        <dbReference type="Proteomes" id="UP000321922"/>
    </source>
</evidence>